<keyword evidence="1 6" id="KW-0547">Nucleotide-binding</keyword>
<sequence length="587" mass="65793">MSLVNLSVRLVRQYSRGGSGSSRRNGTGTVLRSKPGKALQAPPTSTKKTTSSKNNQSKESNQSFSFGHFSGLQQPTRQSRETSSKVIEKITNFEELRIFPSVRAAMKEEIKHGYNLKSTYIKDKEELALRPSPVQIAAIRKLTQPRLTKLKKQEELANGSNKILNELAKQNELNKLKVFTIAAETGSGKTWAYLAPLLSKLKEEEMQAFHRSKEEYAKYKKAAAVRSVILLPTHELVEQVYDTVNRAATIRINAQSNINQKLLQSPEYKEFLEQPDQQHALNLNVVKWGAGDAHTKLVEASKSGRIDVLVTTPSKLISLANINKMSNPFRMFSHVEYCVIDEADTLMDKSWLLDTSAVIKRFPKCKDLVFCSATIPREFNKTLEKMFPGEHSLINIVTPSLHKIPKKIHLKVIDAELSPYNGSKTRCLAQALYAIHKDGTEEGFVKRILIFVNEKKDVEPLAETLIKKYGQREQDIVGITGKDSPQQRLAKIEPFLQPAELLANDPNASKIKVLITTDLLARGLNFVGIKNVILMDLPNTSVDLVHRVGRTGRMRQSGRVFVIINKKTGKSWIKGLPKVIKKGIPLG</sequence>
<dbReference type="GO" id="GO:0004386">
    <property type="term" value="F:helicase activity"/>
    <property type="evidence" value="ECO:0007669"/>
    <property type="project" value="UniProtKB-KW"/>
</dbReference>
<dbReference type="SMART" id="SM00490">
    <property type="entry name" value="HELICc"/>
    <property type="match status" value="1"/>
</dbReference>
<dbReference type="Pfam" id="PF00271">
    <property type="entry name" value="Helicase_C"/>
    <property type="match status" value="1"/>
</dbReference>
<dbReference type="Proteomes" id="UP001497600">
    <property type="component" value="Chromosome F"/>
</dbReference>
<feature type="region of interest" description="Disordered" evidence="7">
    <location>
        <begin position="14"/>
        <end position="84"/>
    </location>
</feature>
<organism evidence="10 11">
    <name type="scientific">[Candida] anglica</name>
    <dbReference type="NCBI Taxonomy" id="148631"/>
    <lineage>
        <taxon>Eukaryota</taxon>
        <taxon>Fungi</taxon>
        <taxon>Dikarya</taxon>
        <taxon>Ascomycota</taxon>
        <taxon>Saccharomycotina</taxon>
        <taxon>Pichiomycetes</taxon>
        <taxon>Debaryomycetaceae</taxon>
        <taxon>Kurtzmaniella</taxon>
    </lineage>
</organism>
<evidence type="ECO:0000256" key="3">
    <source>
        <dbReference type="ARBA" id="ARBA00022806"/>
    </source>
</evidence>
<dbReference type="InterPro" id="IPR011545">
    <property type="entry name" value="DEAD/DEAH_box_helicase_dom"/>
</dbReference>
<dbReference type="SMART" id="SM00487">
    <property type="entry name" value="DEXDc"/>
    <property type="match status" value="1"/>
</dbReference>
<evidence type="ECO:0000256" key="1">
    <source>
        <dbReference type="ARBA" id="ARBA00022741"/>
    </source>
</evidence>
<dbReference type="EMBL" id="OZ004258">
    <property type="protein sequence ID" value="CAK7914912.1"/>
    <property type="molecule type" value="Genomic_DNA"/>
</dbReference>
<dbReference type="SUPFAM" id="SSF52540">
    <property type="entry name" value="P-loop containing nucleoside triphosphate hydrolases"/>
    <property type="match status" value="1"/>
</dbReference>
<protein>
    <recommendedName>
        <fullName evidence="6">ATP-dependent RNA helicase</fullName>
        <ecNumber evidence="6">3.6.4.13</ecNumber>
    </recommendedName>
</protein>
<feature type="compositionally biased region" description="Low complexity" evidence="7">
    <location>
        <begin position="44"/>
        <end position="66"/>
    </location>
</feature>
<feature type="domain" description="Helicase C-terminal" evidence="9">
    <location>
        <begin position="427"/>
        <end position="587"/>
    </location>
</feature>
<evidence type="ECO:0000313" key="10">
    <source>
        <dbReference type="EMBL" id="CAK7914912.1"/>
    </source>
</evidence>
<dbReference type="InterPro" id="IPR014001">
    <property type="entry name" value="Helicase_ATP-bd"/>
</dbReference>
<evidence type="ECO:0000313" key="11">
    <source>
        <dbReference type="Proteomes" id="UP001497600"/>
    </source>
</evidence>
<keyword evidence="4 6" id="KW-0067">ATP-binding</keyword>
<evidence type="ECO:0000256" key="7">
    <source>
        <dbReference type="SAM" id="MobiDB-lite"/>
    </source>
</evidence>
<dbReference type="CDD" id="cd18787">
    <property type="entry name" value="SF2_C_DEAD"/>
    <property type="match status" value="1"/>
</dbReference>
<dbReference type="Gene3D" id="3.40.50.300">
    <property type="entry name" value="P-loop containing nucleotide triphosphate hydrolases"/>
    <property type="match status" value="2"/>
</dbReference>
<dbReference type="PANTHER" id="PTHR24031">
    <property type="entry name" value="RNA HELICASE"/>
    <property type="match status" value="1"/>
</dbReference>
<dbReference type="InterPro" id="IPR001650">
    <property type="entry name" value="Helicase_C-like"/>
</dbReference>
<keyword evidence="3 6" id="KW-0347">Helicase</keyword>
<evidence type="ECO:0000259" key="8">
    <source>
        <dbReference type="PROSITE" id="PS51192"/>
    </source>
</evidence>
<dbReference type="EC" id="3.6.4.13" evidence="6"/>
<evidence type="ECO:0000256" key="6">
    <source>
        <dbReference type="RuleBase" id="RU365068"/>
    </source>
</evidence>
<dbReference type="PROSITE" id="PS51194">
    <property type="entry name" value="HELICASE_CTER"/>
    <property type="match status" value="1"/>
</dbReference>
<gene>
    <name evidence="10" type="primary">MRH4</name>
    <name evidence="10" type="ORF">CAAN4_F18624</name>
</gene>
<comment type="similarity">
    <text evidence="6">Belongs to the DEAD box helicase family.</text>
</comment>
<evidence type="ECO:0000256" key="2">
    <source>
        <dbReference type="ARBA" id="ARBA00022801"/>
    </source>
</evidence>
<dbReference type="InterPro" id="IPR027417">
    <property type="entry name" value="P-loop_NTPase"/>
</dbReference>
<proteinExistence type="inferred from homology"/>
<evidence type="ECO:0000259" key="9">
    <source>
        <dbReference type="PROSITE" id="PS51194"/>
    </source>
</evidence>
<dbReference type="PROSITE" id="PS51192">
    <property type="entry name" value="HELICASE_ATP_BIND_1"/>
    <property type="match status" value="1"/>
</dbReference>
<name>A0ABP0EGF4_9ASCO</name>
<keyword evidence="5 6" id="KW-0694">RNA-binding</keyword>
<keyword evidence="2 6" id="KW-0378">Hydrolase</keyword>
<feature type="domain" description="Helicase ATP-binding" evidence="8">
    <location>
        <begin position="170"/>
        <end position="393"/>
    </location>
</feature>
<reference evidence="10 11" key="1">
    <citation type="submission" date="2024-01" db="EMBL/GenBank/DDBJ databases">
        <authorList>
            <consortium name="Genoscope - CEA"/>
            <person name="William W."/>
        </authorList>
    </citation>
    <scope>NUCLEOTIDE SEQUENCE [LARGE SCALE GENOMIC DNA]</scope>
    <source>
        <strain evidence="10 11">29B2s-10</strain>
    </source>
</reference>
<dbReference type="Pfam" id="PF00270">
    <property type="entry name" value="DEAD"/>
    <property type="match status" value="1"/>
</dbReference>
<comment type="catalytic activity">
    <reaction evidence="6">
        <text>ATP + H2O = ADP + phosphate + H(+)</text>
        <dbReference type="Rhea" id="RHEA:13065"/>
        <dbReference type="ChEBI" id="CHEBI:15377"/>
        <dbReference type="ChEBI" id="CHEBI:15378"/>
        <dbReference type="ChEBI" id="CHEBI:30616"/>
        <dbReference type="ChEBI" id="CHEBI:43474"/>
        <dbReference type="ChEBI" id="CHEBI:456216"/>
        <dbReference type="EC" id="3.6.4.13"/>
    </reaction>
</comment>
<accession>A0ABP0EGF4</accession>
<comment type="domain">
    <text evidence="6">The Q motif is unique to and characteristic of the DEAD box family of RNA helicases and controls ATP binding and hydrolysis.</text>
</comment>
<keyword evidence="11" id="KW-1185">Reference proteome</keyword>
<evidence type="ECO:0000256" key="5">
    <source>
        <dbReference type="ARBA" id="ARBA00022884"/>
    </source>
</evidence>
<comment type="function">
    <text evidence="6">RNA helicase.</text>
</comment>
<evidence type="ECO:0000256" key="4">
    <source>
        <dbReference type="ARBA" id="ARBA00022840"/>
    </source>
</evidence>